<protein>
    <submittedName>
        <fullName evidence="3">Chaperonin</fullName>
    </submittedName>
</protein>
<dbReference type="InterPro" id="IPR020818">
    <property type="entry name" value="Chaperonin_GroES"/>
</dbReference>
<organism evidence="3 4">
    <name type="scientific">Candidatus Ghiorseimicrobium undicola</name>
    <dbReference type="NCBI Taxonomy" id="1974746"/>
    <lineage>
        <taxon>Bacteria</taxon>
        <taxon>Pseudomonadati</taxon>
        <taxon>Candidatus Omnitrophota</taxon>
        <taxon>Candidatus Ghiorseimicrobium</taxon>
    </lineage>
</organism>
<sequence>MAKELIMVGDRVLILPDEGEDKTSSGLYLPQGVKEKEDVQSGKIIKIGPGYPLPDYSGIDEEPWQVHKSERKYLPLQAQEGDYCIYLRKSAVEIEFEGKKYMVVPHAAILMLLRNQNELPAV</sequence>
<dbReference type="EMBL" id="PCWA01000096">
    <property type="protein sequence ID" value="PIQ88601.1"/>
    <property type="molecule type" value="Genomic_DNA"/>
</dbReference>
<dbReference type="InterPro" id="IPR037124">
    <property type="entry name" value="Chaperonin_GroES_sf"/>
</dbReference>
<dbReference type="GO" id="GO:0046872">
    <property type="term" value="F:metal ion binding"/>
    <property type="evidence" value="ECO:0007669"/>
    <property type="project" value="TreeGrafter"/>
</dbReference>
<dbReference type="Proteomes" id="UP000229641">
    <property type="component" value="Unassembled WGS sequence"/>
</dbReference>
<dbReference type="CDD" id="cd00320">
    <property type="entry name" value="cpn10"/>
    <property type="match status" value="1"/>
</dbReference>
<dbReference type="Gene3D" id="2.30.33.40">
    <property type="entry name" value="GroES chaperonin"/>
    <property type="match status" value="1"/>
</dbReference>
<dbReference type="PANTHER" id="PTHR10772">
    <property type="entry name" value="10 KDA HEAT SHOCK PROTEIN"/>
    <property type="match status" value="1"/>
</dbReference>
<dbReference type="SMART" id="SM00883">
    <property type="entry name" value="Cpn10"/>
    <property type="match status" value="1"/>
</dbReference>
<dbReference type="Pfam" id="PF00166">
    <property type="entry name" value="Cpn10"/>
    <property type="match status" value="1"/>
</dbReference>
<evidence type="ECO:0000256" key="1">
    <source>
        <dbReference type="ARBA" id="ARBA00006975"/>
    </source>
</evidence>
<accession>A0A2H0LW39</accession>
<evidence type="ECO:0000256" key="2">
    <source>
        <dbReference type="ARBA" id="ARBA00023186"/>
    </source>
</evidence>
<dbReference type="GO" id="GO:0044183">
    <property type="term" value="F:protein folding chaperone"/>
    <property type="evidence" value="ECO:0007669"/>
    <property type="project" value="InterPro"/>
</dbReference>
<comment type="similarity">
    <text evidence="1">Belongs to the GroES chaperonin family.</text>
</comment>
<dbReference type="GO" id="GO:0051082">
    <property type="term" value="F:unfolded protein binding"/>
    <property type="evidence" value="ECO:0007669"/>
    <property type="project" value="TreeGrafter"/>
</dbReference>
<gene>
    <name evidence="3" type="ORF">COV72_07670</name>
</gene>
<proteinExistence type="inferred from homology"/>
<dbReference type="SUPFAM" id="SSF50129">
    <property type="entry name" value="GroES-like"/>
    <property type="match status" value="1"/>
</dbReference>
<keyword evidence="2" id="KW-0143">Chaperone</keyword>
<dbReference type="GO" id="GO:0051087">
    <property type="term" value="F:protein-folding chaperone binding"/>
    <property type="evidence" value="ECO:0007669"/>
    <property type="project" value="TreeGrafter"/>
</dbReference>
<dbReference type="InterPro" id="IPR011032">
    <property type="entry name" value="GroES-like_sf"/>
</dbReference>
<dbReference type="AlphaFoldDB" id="A0A2H0LW39"/>
<dbReference type="PANTHER" id="PTHR10772:SF58">
    <property type="entry name" value="CO-CHAPERONIN GROES"/>
    <property type="match status" value="1"/>
</dbReference>
<name>A0A2H0LW39_9BACT</name>
<evidence type="ECO:0000313" key="4">
    <source>
        <dbReference type="Proteomes" id="UP000229641"/>
    </source>
</evidence>
<dbReference type="GO" id="GO:0005524">
    <property type="term" value="F:ATP binding"/>
    <property type="evidence" value="ECO:0007669"/>
    <property type="project" value="InterPro"/>
</dbReference>
<comment type="caution">
    <text evidence="3">The sequence shown here is derived from an EMBL/GenBank/DDBJ whole genome shotgun (WGS) entry which is preliminary data.</text>
</comment>
<reference evidence="3 4" key="1">
    <citation type="submission" date="2017-09" db="EMBL/GenBank/DDBJ databases">
        <title>Depth-based differentiation of microbial function through sediment-hosted aquifers and enrichment of novel symbionts in the deep terrestrial subsurface.</title>
        <authorList>
            <person name="Probst A.J."/>
            <person name="Ladd B."/>
            <person name="Jarett J.K."/>
            <person name="Geller-Mcgrath D.E."/>
            <person name="Sieber C.M."/>
            <person name="Emerson J.B."/>
            <person name="Anantharaman K."/>
            <person name="Thomas B.C."/>
            <person name="Malmstrom R."/>
            <person name="Stieglmeier M."/>
            <person name="Klingl A."/>
            <person name="Woyke T."/>
            <person name="Ryan C.M."/>
            <person name="Banfield J.F."/>
        </authorList>
    </citation>
    <scope>NUCLEOTIDE SEQUENCE [LARGE SCALE GENOMIC DNA]</scope>
    <source>
        <strain evidence="3">CG11_big_fil_rev_8_21_14_0_20_42_13</strain>
    </source>
</reference>
<evidence type="ECO:0000313" key="3">
    <source>
        <dbReference type="EMBL" id="PIQ88601.1"/>
    </source>
</evidence>